<sequence>MEKTYTIEEKLKLMEPMMKKSWEEIDNILYSINGGFVTDTRQAWAEDWAQAKFPIFQKFGNKLRLEGSVENALSNSEIKDAFYSSFLSKIKSMTMEENEGKIIALYFSSFSLEELQKNRFTTNKEILGESFQAGAKISKSLKRVLKNKKLVNQIQIYLSAFNESLLARGVLEVSIDPLDILMMSVNKTREWSSCHSIIDGCYGAGPVSYLLDGSSFICQIILGSQDSIPDKIWRRMGMFNTELDAILLSRSYPGVNKNNTKALRKLFVDTFGEDNVAYGFIDSPDAENTIRESSEIHYNDITHGAMNKVPMIVLDKQKYNVEGENNSENILRKHFNKDFYDETDETELCNVRFEVGVDSVISPTCDFTINGSIEAGGLFDEDAYYDEDEYWDDEDDWDY</sequence>
<dbReference type="Proteomes" id="UP000260005">
    <property type="component" value="Segment"/>
</dbReference>
<keyword evidence="2" id="KW-1185">Reference proteome</keyword>
<dbReference type="EMBL" id="MF001358">
    <property type="protein sequence ID" value="ASZ76701.1"/>
    <property type="molecule type" value="Genomic_DNA"/>
</dbReference>
<evidence type="ECO:0000313" key="1">
    <source>
        <dbReference type="EMBL" id="ASZ76701.1"/>
    </source>
</evidence>
<name>A0A249XXK1_9CAUD</name>
<organism evidence="1 2">
    <name type="scientific">Enterococcus phage EF1</name>
    <dbReference type="NCBI Taxonomy" id="2025813"/>
    <lineage>
        <taxon>Viruses</taxon>
        <taxon>Duplodnaviria</taxon>
        <taxon>Heunggongvirae</taxon>
        <taxon>Uroviricota</taxon>
        <taxon>Caudoviricetes</taxon>
    </lineage>
</organism>
<evidence type="ECO:0000313" key="2">
    <source>
        <dbReference type="Proteomes" id="UP000260005"/>
    </source>
</evidence>
<protein>
    <submittedName>
        <fullName evidence="1">Uncharacterized protein</fullName>
    </submittedName>
</protein>
<proteinExistence type="predicted"/>
<reference evidence="1 2" key="1">
    <citation type="submission" date="2017-04" db="EMBL/GenBank/DDBJ databases">
        <title>Complete Genome Sequence of Lytic Bacteriophage EF1 Infecting Enterococcus faecalis Isolates.</title>
        <authorList>
            <person name="Kim D."/>
            <person name="Kim Y.J."/>
            <person name="Han B.K."/>
            <person name="Kim H."/>
        </authorList>
    </citation>
    <scope>NUCLEOTIDE SEQUENCE [LARGE SCALE GENOMIC DNA]</scope>
</reference>
<accession>A0A249XXK1</accession>